<reference evidence="1" key="1">
    <citation type="submission" date="2019-08" db="EMBL/GenBank/DDBJ databases">
        <authorList>
            <person name="Kucharzyk K."/>
            <person name="Murdoch R.W."/>
            <person name="Higgins S."/>
            <person name="Loffler F."/>
        </authorList>
    </citation>
    <scope>NUCLEOTIDE SEQUENCE</scope>
</reference>
<organism evidence="1">
    <name type="scientific">bioreactor metagenome</name>
    <dbReference type="NCBI Taxonomy" id="1076179"/>
    <lineage>
        <taxon>unclassified sequences</taxon>
        <taxon>metagenomes</taxon>
        <taxon>ecological metagenomes</taxon>
    </lineage>
</organism>
<gene>
    <name evidence="1" type="ORF">SDC9_108979</name>
</gene>
<accession>A0A645BFZ5</accession>
<protein>
    <recommendedName>
        <fullName evidence="2">Nucleotidyl transferase AbiEii/AbiGii toxin family protein</fullName>
    </recommendedName>
</protein>
<evidence type="ECO:0000313" key="1">
    <source>
        <dbReference type="EMBL" id="MPM62113.1"/>
    </source>
</evidence>
<evidence type="ECO:0008006" key="2">
    <source>
        <dbReference type="Google" id="ProtNLM"/>
    </source>
</evidence>
<dbReference type="Pfam" id="PF08843">
    <property type="entry name" value="AbiEii"/>
    <property type="match status" value="1"/>
</dbReference>
<dbReference type="EMBL" id="VSSQ01018695">
    <property type="protein sequence ID" value="MPM62113.1"/>
    <property type="molecule type" value="Genomic_DNA"/>
</dbReference>
<sequence>MSIVMVEEKLKSYRASSEIEEIQALREITQEIILASLARTDFYEYAAFQGDTCLRIFYGLNRFSEDMDFTLIRGNPTFAWKPYLEQVIRDVASYGYNMEITDRRETDSHVRLAFLKDDTLEKILQLQYAGKTSQLGKIKFKLEIDTNPPGGGTNELKYVDFPYISPIVVQTPDTLFARKIHALLCRNYVKGRDWYDFIWYTSRRTAVNYQYLEKALQQSGPLENTDIHVDQNWLYNKLLERITTIDWKEAAMDVRRFVPVREQASLDYWNTQVFLQQLEKMRGTSTKEQ</sequence>
<proteinExistence type="predicted"/>
<comment type="caution">
    <text evidence="1">The sequence shown here is derived from an EMBL/GenBank/DDBJ whole genome shotgun (WGS) entry which is preliminary data.</text>
</comment>
<dbReference type="Gene3D" id="3.10.450.620">
    <property type="entry name" value="JHP933, nucleotidyltransferase-like core domain"/>
    <property type="match status" value="1"/>
</dbReference>
<name>A0A645BFZ5_9ZZZZ</name>
<dbReference type="InterPro" id="IPR014942">
    <property type="entry name" value="AbiEii"/>
</dbReference>
<dbReference type="AlphaFoldDB" id="A0A645BFZ5"/>